<feature type="region of interest" description="Disordered" evidence="1">
    <location>
        <begin position="1"/>
        <end position="22"/>
    </location>
</feature>
<reference evidence="2 3" key="1">
    <citation type="journal article" date="2014" name="Nat. Commun.">
        <title>Klebsormidium flaccidum genome reveals primary factors for plant terrestrial adaptation.</title>
        <authorList>
            <person name="Hori K."/>
            <person name="Maruyama F."/>
            <person name="Fujisawa T."/>
            <person name="Togashi T."/>
            <person name="Yamamoto N."/>
            <person name="Seo M."/>
            <person name="Sato S."/>
            <person name="Yamada T."/>
            <person name="Mori H."/>
            <person name="Tajima N."/>
            <person name="Moriyama T."/>
            <person name="Ikeuchi M."/>
            <person name="Watanabe M."/>
            <person name="Wada H."/>
            <person name="Kobayashi K."/>
            <person name="Saito M."/>
            <person name="Masuda T."/>
            <person name="Sasaki-Sekimoto Y."/>
            <person name="Mashiguchi K."/>
            <person name="Awai K."/>
            <person name="Shimojima M."/>
            <person name="Masuda S."/>
            <person name="Iwai M."/>
            <person name="Nobusawa T."/>
            <person name="Narise T."/>
            <person name="Kondo S."/>
            <person name="Saito H."/>
            <person name="Sato R."/>
            <person name="Murakawa M."/>
            <person name="Ihara Y."/>
            <person name="Oshima-Yamada Y."/>
            <person name="Ohtaka K."/>
            <person name="Satoh M."/>
            <person name="Sonobe K."/>
            <person name="Ishii M."/>
            <person name="Ohtani R."/>
            <person name="Kanamori-Sato M."/>
            <person name="Honoki R."/>
            <person name="Miyazaki D."/>
            <person name="Mochizuki H."/>
            <person name="Umetsu J."/>
            <person name="Higashi K."/>
            <person name="Shibata D."/>
            <person name="Kamiya Y."/>
            <person name="Sato N."/>
            <person name="Nakamura Y."/>
            <person name="Tabata S."/>
            <person name="Ida S."/>
            <person name="Kurokawa K."/>
            <person name="Ohta H."/>
        </authorList>
    </citation>
    <scope>NUCLEOTIDE SEQUENCE [LARGE SCALE GENOMIC DNA]</scope>
    <source>
        <strain evidence="2 3">NIES-2285</strain>
    </source>
</reference>
<dbReference type="EMBL" id="DF237076">
    <property type="protein sequence ID" value="GAQ82861.1"/>
    <property type="molecule type" value="Genomic_DNA"/>
</dbReference>
<dbReference type="STRING" id="105231.A0A1Y1I120"/>
<dbReference type="AlphaFoldDB" id="A0A1Y1I120"/>
<accession>A0A1Y1I120</accession>
<proteinExistence type="predicted"/>
<dbReference type="Proteomes" id="UP000054558">
    <property type="component" value="Unassembled WGS sequence"/>
</dbReference>
<protein>
    <submittedName>
        <fullName evidence="2">Uncharacterized protein</fullName>
    </submittedName>
</protein>
<name>A0A1Y1I120_KLENI</name>
<gene>
    <name evidence="2" type="ORF">KFL_001270040</name>
</gene>
<organism evidence="2 3">
    <name type="scientific">Klebsormidium nitens</name>
    <name type="common">Green alga</name>
    <name type="synonym">Ulothrix nitens</name>
    <dbReference type="NCBI Taxonomy" id="105231"/>
    <lineage>
        <taxon>Eukaryota</taxon>
        <taxon>Viridiplantae</taxon>
        <taxon>Streptophyta</taxon>
        <taxon>Klebsormidiophyceae</taxon>
        <taxon>Klebsormidiales</taxon>
        <taxon>Klebsormidiaceae</taxon>
        <taxon>Klebsormidium</taxon>
    </lineage>
</organism>
<dbReference type="Gene3D" id="3.40.120.10">
    <property type="entry name" value="Alpha-D-Glucose-1,6-Bisphosphate, subunit A, domain 3"/>
    <property type="match status" value="1"/>
</dbReference>
<evidence type="ECO:0000313" key="3">
    <source>
        <dbReference type="Proteomes" id="UP000054558"/>
    </source>
</evidence>
<keyword evidence="3" id="KW-1185">Reference proteome</keyword>
<sequence length="99" mass="10868">MRQRQVKATMEGQERGHRTQSNALRVLGAPGSNKLSAVLTKRYSLVGTPRALLDSGFCSVIGRKVFEKGSDHIHEKDGIWAVLAWLLILAPQNKAARSS</sequence>
<evidence type="ECO:0000313" key="2">
    <source>
        <dbReference type="EMBL" id="GAQ82861.1"/>
    </source>
</evidence>
<evidence type="ECO:0000256" key="1">
    <source>
        <dbReference type="SAM" id="MobiDB-lite"/>
    </source>
</evidence>